<feature type="non-terminal residue" evidence="3">
    <location>
        <position position="207"/>
    </location>
</feature>
<dbReference type="EMBL" id="UINC01042668">
    <property type="protein sequence ID" value="SVB45620.1"/>
    <property type="molecule type" value="Genomic_DNA"/>
</dbReference>
<dbReference type="InterPro" id="IPR034593">
    <property type="entry name" value="DgoD-like"/>
</dbReference>
<dbReference type="PROSITE" id="PS00908">
    <property type="entry name" value="MR_MLE_1"/>
    <property type="match status" value="1"/>
</dbReference>
<dbReference type="Pfam" id="PF13378">
    <property type="entry name" value="MR_MLE_C"/>
    <property type="match status" value="1"/>
</dbReference>
<organism evidence="3">
    <name type="scientific">marine metagenome</name>
    <dbReference type="NCBI Taxonomy" id="408172"/>
    <lineage>
        <taxon>unclassified sequences</taxon>
        <taxon>metagenomes</taxon>
        <taxon>ecological metagenomes</taxon>
    </lineage>
</organism>
<dbReference type="InterPro" id="IPR036849">
    <property type="entry name" value="Enolase-like_C_sf"/>
</dbReference>
<evidence type="ECO:0000259" key="2">
    <source>
        <dbReference type="Pfam" id="PF13378"/>
    </source>
</evidence>
<dbReference type="Gene3D" id="3.20.20.120">
    <property type="entry name" value="Enolase-like C-terminal domain"/>
    <property type="match status" value="1"/>
</dbReference>
<protein>
    <recommendedName>
        <fullName evidence="4">Mandelate racemase/muconate lactonizing enzyme N-terminal domain-containing protein</fullName>
    </recommendedName>
</protein>
<evidence type="ECO:0008006" key="4">
    <source>
        <dbReference type="Google" id="ProtNLM"/>
    </source>
</evidence>
<accession>A0A382E4Q7</accession>
<dbReference type="InterPro" id="IPR013341">
    <property type="entry name" value="Mandelate_racemase_N_dom"/>
</dbReference>
<dbReference type="SUPFAM" id="SSF54826">
    <property type="entry name" value="Enolase N-terminal domain-like"/>
    <property type="match status" value="1"/>
</dbReference>
<reference evidence="3" key="1">
    <citation type="submission" date="2018-05" db="EMBL/GenBank/DDBJ databases">
        <authorList>
            <person name="Lanie J.A."/>
            <person name="Ng W.-L."/>
            <person name="Kazmierczak K.M."/>
            <person name="Andrzejewski T.M."/>
            <person name="Davidsen T.M."/>
            <person name="Wayne K.J."/>
            <person name="Tettelin H."/>
            <person name="Glass J.I."/>
            <person name="Rusch D."/>
            <person name="Podicherti R."/>
            <person name="Tsui H.-C.T."/>
            <person name="Winkler M.E."/>
        </authorList>
    </citation>
    <scope>NUCLEOTIDE SEQUENCE</scope>
</reference>
<evidence type="ECO:0000313" key="3">
    <source>
        <dbReference type="EMBL" id="SVB45620.1"/>
    </source>
</evidence>
<dbReference type="SUPFAM" id="SSF51604">
    <property type="entry name" value="Enolase C-terminal domain-like"/>
    <property type="match status" value="1"/>
</dbReference>
<dbReference type="Gene3D" id="3.30.390.10">
    <property type="entry name" value="Enolase-like, N-terminal domain"/>
    <property type="match status" value="1"/>
</dbReference>
<evidence type="ECO:0000259" key="1">
    <source>
        <dbReference type="Pfam" id="PF02746"/>
    </source>
</evidence>
<dbReference type="GO" id="GO:0009063">
    <property type="term" value="P:amino acid catabolic process"/>
    <property type="evidence" value="ECO:0007669"/>
    <property type="project" value="InterPro"/>
</dbReference>
<dbReference type="Pfam" id="PF02746">
    <property type="entry name" value="MR_MLE_N"/>
    <property type="match status" value="1"/>
</dbReference>
<dbReference type="PANTHER" id="PTHR48080">
    <property type="entry name" value="D-GALACTONATE DEHYDRATASE-RELATED"/>
    <property type="match status" value="1"/>
</dbReference>
<dbReference type="InterPro" id="IPR018110">
    <property type="entry name" value="Mandel_Rmase/mucon_lact_enz_CS"/>
</dbReference>
<sequence>MNITHIETIPIRIQKKPSLAIVSSLGSNRNSSTFVIVKIFTDDGIIGLGEVSCDPVWSGEDHVTSSHYIKNIFAPLLIGKDPTEIGRLTIKISNAIVGNPFTKSALEMALWDILGKSVGLPVYRLLGGPVRDFVATKFSVSGTEPKKAAEIAAWAVSIGFQAMKVKVGLEPETDILRVRAVREAIGEKIKLGVDANGGWSPSTAIQT</sequence>
<name>A0A382E4Q7_9ZZZZ</name>
<gene>
    <name evidence="3" type="ORF">METZ01_LOCUS198474</name>
</gene>
<dbReference type="InterPro" id="IPR029065">
    <property type="entry name" value="Enolase_C-like"/>
</dbReference>
<feature type="domain" description="Mandelate racemase/muconate lactonizing enzyme N-terminal" evidence="1">
    <location>
        <begin position="22"/>
        <end position="127"/>
    </location>
</feature>
<dbReference type="InterPro" id="IPR029017">
    <property type="entry name" value="Enolase-like_N"/>
</dbReference>
<feature type="domain" description="Enolase C-terminal" evidence="2">
    <location>
        <begin position="149"/>
        <end position="206"/>
    </location>
</feature>
<proteinExistence type="predicted"/>
<dbReference type="AlphaFoldDB" id="A0A382E4Q7"/>